<name>A0A1Y1RRS5_9MICC</name>
<evidence type="ECO:0000313" key="2">
    <source>
        <dbReference type="Proteomes" id="UP000192359"/>
    </source>
</evidence>
<gene>
    <name evidence="1" type="ORF">A7979_00820</name>
</gene>
<evidence type="ECO:0000313" key="1">
    <source>
        <dbReference type="EMBL" id="ORC22091.1"/>
    </source>
</evidence>
<keyword evidence="2" id="KW-1185">Reference proteome</keyword>
<protein>
    <submittedName>
        <fullName evidence="1">Uncharacterized protein</fullName>
    </submittedName>
</protein>
<sequence>MVRGICYRLLDPCVPPILHGAWQKDVTAEELTAARDLELHLPAFDEFFIAYKDRSYLFAQGIDPLTIMSKNGISWPFYVRGGLIAGRAT</sequence>
<dbReference type="Proteomes" id="UP000192359">
    <property type="component" value="Unassembled WGS sequence"/>
</dbReference>
<accession>A0A1Y1RRS5</accession>
<comment type="caution">
    <text evidence="1">The sequence shown here is derived from an EMBL/GenBank/DDBJ whole genome shotgun (WGS) entry which is preliminary data.</text>
</comment>
<dbReference type="EMBL" id="LXWF01000011">
    <property type="protein sequence ID" value="ORC22091.1"/>
    <property type="molecule type" value="Genomic_DNA"/>
</dbReference>
<reference evidence="1 2" key="1">
    <citation type="submission" date="2016-05" db="EMBL/GenBank/DDBJ databases">
        <title>Draft genome sequence of a porcine commensal Rothia nasimurium.</title>
        <authorList>
            <person name="Gaiser R.A."/>
            <person name="Van Baarlen P."/>
            <person name="Wells J.M."/>
        </authorList>
    </citation>
    <scope>NUCLEOTIDE SEQUENCE [LARGE SCALE GENOMIC DNA]</scope>
    <source>
        <strain evidence="1 2">PT-32</strain>
    </source>
</reference>
<dbReference type="AlphaFoldDB" id="A0A1Y1RRS5"/>
<organism evidence="1 2">
    <name type="scientific">Rothia nasimurium</name>
    <dbReference type="NCBI Taxonomy" id="85336"/>
    <lineage>
        <taxon>Bacteria</taxon>
        <taxon>Bacillati</taxon>
        <taxon>Actinomycetota</taxon>
        <taxon>Actinomycetes</taxon>
        <taxon>Micrococcales</taxon>
        <taxon>Micrococcaceae</taxon>
        <taxon>Rothia</taxon>
    </lineage>
</organism>
<proteinExistence type="predicted"/>